<evidence type="ECO:0000259" key="8">
    <source>
        <dbReference type="PROSITE" id="PS50940"/>
    </source>
</evidence>
<dbReference type="InterPro" id="IPR036508">
    <property type="entry name" value="Chitin-bd_dom_sf"/>
</dbReference>
<dbReference type="Proteomes" id="UP000276133">
    <property type="component" value="Unassembled WGS sequence"/>
</dbReference>
<dbReference type="CDD" id="cd00054">
    <property type="entry name" value="EGF_CA"/>
    <property type="match status" value="1"/>
</dbReference>
<evidence type="ECO:0000256" key="5">
    <source>
        <dbReference type="ARBA" id="ARBA00023180"/>
    </source>
</evidence>
<feature type="domain" description="Chitin-binding type-2" evidence="8">
    <location>
        <begin position="107"/>
        <end position="160"/>
    </location>
</feature>
<dbReference type="InterPro" id="IPR001881">
    <property type="entry name" value="EGF-like_Ca-bd_dom"/>
</dbReference>
<dbReference type="OrthoDB" id="283575at2759"/>
<name>A0A3M7QHE1_BRAPC</name>
<dbReference type="InterPro" id="IPR051022">
    <property type="entry name" value="Notch_Cell-Fate_Det"/>
</dbReference>
<dbReference type="SMART" id="SM00179">
    <property type="entry name" value="EGF_CA"/>
    <property type="match status" value="1"/>
</dbReference>
<keyword evidence="4 6" id="KW-1015">Disulfide bond</keyword>
<dbReference type="PROSITE" id="PS50026">
    <property type="entry name" value="EGF_3"/>
    <property type="match status" value="2"/>
</dbReference>
<dbReference type="PANTHER" id="PTHR24049">
    <property type="entry name" value="CRUMBS FAMILY MEMBER"/>
    <property type="match status" value="1"/>
</dbReference>
<dbReference type="GO" id="GO:0000902">
    <property type="term" value="P:cell morphogenesis"/>
    <property type="evidence" value="ECO:0007669"/>
    <property type="project" value="UniProtKB-ARBA"/>
</dbReference>
<dbReference type="SUPFAM" id="SSF57625">
    <property type="entry name" value="Invertebrate chitin-binding proteins"/>
    <property type="match status" value="1"/>
</dbReference>
<dbReference type="Gene3D" id="2.170.140.10">
    <property type="entry name" value="Chitin binding domain"/>
    <property type="match status" value="2"/>
</dbReference>
<feature type="domain" description="Chitin-binding type-2" evidence="8">
    <location>
        <begin position="1"/>
        <end position="29"/>
    </location>
</feature>
<dbReference type="GO" id="GO:0005509">
    <property type="term" value="F:calcium ion binding"/>
    <property type="evidence" value="ECO:0007669"/>
    <property type="project" value="InterPro"/>
</dbReference>
<dbReference type="PROSITE" id="PS01186">
    <property type="entry name" value="EGF_2"/>
    <property type="match status" value="1"/>
</dbReference>
<keyword evidence="2" id="KW-0732">Signal</keyword>
<comment type="caution">
    <text evidence="6">Lacks conserved residue(s) required for the propagation of feature annotation.</text>
</comment>
<keyword evidence="1 6" id="KW-0245">EGF-like domain</keyword>
<dbReference type="Pfam" id="PF01607">
    <property type="entry name" value="CBM_14"/>
    <property type="match status" value="1"/>
</dbReference>
<keyword evidence="3" id="KW-0677">Repeat</keyword>
<dbReference type="STRING" id="10195.A0A3M7QHE1"/>
<dbReference type="GO" id="GO:0048666">
    <property type="term" value="P:neuron development"/>
    <property type="evidence" value="ECO:0007669"/>
    <property type="project" value="UniProtKB-ARBA"/>
</dbReference>
<protein>
    <submittedName>
        <fullName evidence="9">Neurogenic locus Notch</fullName>
    </submittedName>
</protein>
<evidence type="ECO:0000256" key="1">
    <source>
        <dbReference type="ARBA" id="ARBA00022536"/>
    </source>
</evidence>
<feature type="domain" description="EGF-like" evidence="7">
    <location>
        <begin position="23"/>
        <end position="59"/>
    </location>
</feature>
<proteinExistence type="predicted"/>
<reference evidence="9 10" key="1">
    <citation type="journal article" date="2018" name="Sci. Rep.">
        <title>Genomic signatures of local adaptation to the degree of environmental predictability in rotifers.</title>
        <authorList>
            <person name="Franch-Gras L."/>
            <person name="Hahn C."/>
            <person name="Garcia-Roger E.M."/>
            <person name="Carmona M.J."/>
            <person name="Serra M."/>
            <person name="Gomez A."/>
        </authorList>
    </citation>
    <scope>NUCLEOTIDE SEQUENCE [LARGE SCALE GENOMIC DNA]</scope>
    <source>
        <strain evidence="9">HYR1</strain>
    </source>
</reference>
<dbReference type="InterPro" id="IPR000742">
    <property type="entry name" value="EGF"/>
</dbReference>
<dbReference type="Pfam" id="PF00008">
    <property type="entry name" value="EGF"/>
    <property type="match status" value="1"/>
</dbReference>
<evidence type="ECO:0000256" key="6">
    <source>
        <dbReference type="PROSITE-ProRule" id="PRU00076"/>
    </source>
</evidence>
<evidence type="ECO:0000256" key="2">
    <source>
        <dbReference type="ARBA" id="ARBA00022729"/>
    </source>
</evidence>
<gene>
    <name evidence="9" type="ORF">BpHYR1_046329</name>
</gene>
<dbReference type="GO" id="GO:0005576">
    <property type="term" value="C:extracellular region"/>
    <property type="evidence" value="ECO:0007669"/>
    <property type="project" value="InterPro"/>
</dbReference>
<dbReference type="PROSITE" id="PS50940">
    <property type="entry name" value="CHIT_BIND_II"/>
    <property type="match status" value="2"/>
</dbReference>
<keyword evidence="5" id="KW-0325">Glycoprotein</keyword>
<dbReference type="InterPro" id="IPR000152">
    <property type="entry name" value="EGF-type_Asp/Asn_hydroxyl_site"/>
</dbReference>
<dbReference type="Gene3D" id="2.10.25.10">
    <property type="entry name" value="Laminin"/>
    <property type="match status" value="1"/>
</dbReference>
<evidence type="ECO:0000313" key="9">
    <source>
        <dbReference type="EMBL" id="RNA10395.1"/>
    </source>
</evidence>
<dbReference type="PROSITE" id="PS00010">
    <property type="entry name" value="ASX_HYDROXYL"/>
    <property type="match status" value="1"/>
</dbReference>
<evidence type="ECO:0000256" key="4">
    <source>
        <dbReference type="ARBA" id="ARBA00023157"/>
    </source>
</evidence>
<sequence>MDCPDGLVFNMYLDRCDYTSERVHVGCESSPCQYGARCVDLDGDYKCECPNGFSGKDCEKAPDFCASNPCGSNGQCHSLPYNSPMPYYCTCFDNKAFGVSCDQDSEPNPCLDDESELEAFATQLDDAIYIHCNDYKMYLKYCPRPLVFSEKKQECQWADE</sequence>
<feature type="disulfide bond" evidence="6">
    <location>
        <begin position="49"/>
        <end position="58"/>
    </location>
</feature>
<evidence type="ECO:0000256" key="3">
    <source>
        <dbReference type="ARBA" id="ARBA00022737"/>
    </source>
</evidence>
<comment type="caution">
    <text evidence="9">The sequence shown here is derived from an EMBL/GenBank/DDBJ whole genome shotgun (WGS) entry which is preliminary data.</text>
</comment>
<keyword evidence="10" id="KW-1185">Reference proteome</keyword>
<dbReference type="AlphaFoldDB" id="A0A3M7QHE1"/>
<dbReference type="InterPro" id="IPR002557">
    <property type="entry name" value="Chitin-bd_dom"/>
</dbReference>
<evidence type="ECO:0000313" key="10">
    <source>
        <dbReference type="Proteomes" id="UP000276133"/>
    </source>
</evidence>
<evidence type="ECO:0000259" key="7">
    <source>
        <dbReference type="PROSITE" id="PS50026"/>
    </source>
</evidence>
<organism evidence="9 10">
    <name type="scientific">Brachionus plicatilis</name>
    <name type="common">Marine rotifer</name>
    <name type="synonym">Brachionus muelleri</name>
    <dbReference type="NCBI Taxonomy" id="10195"/>
    <lineage>
        <taxon>Eukaryota</taxon>
        <taxon>Metazoa</taxon>
        <taxon>Spiralia</taxon>
        <taxon>Gnathifera</taxon>
        <taxon>Rotifera</taxon>
        <taxon>Eurotatoria</taxon>
        <taxon>Monogononta</taxon>
        <taxon>Pseudotrocha</taxon>
        <taxon>Ploima</taxon>
        <taxon>Brachionidae</taxon>
        <taxon>Brachionus</taxon>
    </lineage>
</organism>
<dbReference type="SUPFAM" id="SSF57196">
    <property type="entry name" value="EGF/Laminin"/>
    <property type="match status" value="2"/>
</dbReference>
<accession>A0A3M7QHE1</accession>
<dbReference type="FunFam" id="2.10.25.10:FF:000230">
    <property type="entry name" value="Delta-like protein"/>
    <property type="match status" value="1"/>
</dbReference>
<dbReference type="GO" id="GO:0005886">
    <property type="term" value="C:plasma membrane"/>
    <property type="evidence" value="ECO:0007669"/>
    <property type="project" value="UniProtKB-ARBA"/>
</dbReference>
<dbReference type="PROSITE" id="PS00022">
    <property type="entry name" value="EGF_1"/>
    <property type="match status" value="1"/>
</dbReference>
<dbReference type="SMART" id="SM00181">
    <property type="entry name" value="EGF"/>
    <property type="match status" value="2"/>
</dbReference>
<dbReference type="EMBL" id="REGN01006223">
    <property type="protein sequence ID" value="RNA10395.1"/>
    <property type="molecule type" value="Genomic_DNA"/>
</dbReference>
<dbReference type="GO" id="GO:0008061">
    <property type="term" value="F:chitin binding"/>
    <property type="evidence" value="ECO:0007669"/>
    <property type="project" value="InterPro"/>
</dbReference>
<dbReference type="GO" id="GO:0042063">
    <property type="term" value="P:gliogenesis"/>
    <property type="evidence" value="ECO:0007669"/>
    <property type="project" value="UniProtKB-ARBA"/>
</dbReference>
<feature type="domain" description="EGF-like" evidence="7">
    <location>
        <begin position="61"/>
        <end position="102"/>
    </location>
</feature>